<feature type="binding site" description="from pocket A" evidence="1">
    <location>
        <begin position="422"/>
        <end position="425"/>
    </location>
    <ligand>
        <name>dTDP-4-dehydro-6-deoxy-alpha-D-glucose</name>
        <dbReference type="ChEBI" id="CHEBI:57649"/>
        <label>1</label>
    </ligand>
</feature>
<keyword evidence="4" id="KW-1185">Reference proteome</keyword>
<feature type="binding site" description="from pocket B" evidence="1">
    <location>
        <begin position="384"/>
        <end position="386"/>
    </location>
    <ligand>
        <name>dTDP-4-dehydro-6-deoxy-alpha-D-glucose</name>
        <dbReference type="ChEBI" id="CHEBI:57649"/>
        <label>2</label>
    </ligand>
</feature>
<evidence type="ECO:0000256" key="1">
    <source>
        <dbReference type="PIRSR" id="PIRSR605212-50"/>
    </source>
</evidence>
<dbReference type="Gene3D" id="3.90.79.40">
    <property type="entry name" value="EvaA sugar 2,3-dehydratase subunit"/>
    <property type="match status" value="2"/>
</dbReference>
<dbReference type="InterPro" id="IPR005212">
    <property type="entry name" value="EvaA-like"/>
</dbReference>
<feature type="binding site" description="from pocket A" evidence="1">
    <location>
        <position position="232"/>
    </location>
    <ligand>
        <name>dTDP-4-dehydro-6-deoxy-alpha-D-glucose</name>
        <dbReference type="ChEBI" id="CHEBI:57649"/>
        <label>1</label>
    </ligand>
</feature>
<dbReference type="InterPro" id="IPR038153">
    <property type="entry name" value="EvaA-like_sf"/>
</dbReference>
<feature type="binding site" description="from pocket A" evidence="1">
    <location>
        <position position="66"/>
    </location>
    <ligand>
        <name>dTDP-4-dehydro-6-deoxy-alpha-D-glucose</name>
        <dbReference type="ChEBI" id="CHEBI:57649"/>
        <label>1</label>
    </ligand>
</feature>
<protein>
    <submittedName>
        <fullName evidence="3">Oxidase EvaA</fullName>
    </submittedName>
</protein>
<feature type="binding site" description="from pocket B" evidence="1">
    <location>
        <position position="305"/>
    </location>
    <ligand>
        <name>dTDP-4-dehydro-6-deoxy-alpha-D-glucose</name>
        <dbReference type="ChEBI" id="CHEBI:57649"/>
        <label>2</label>
    </ligand>
</feature>
<dbReference type="OrthoDB" id="9814961at2"/>
<evidence type="ECO:0000313" key="3">
    <source>
        <dbReference type="EMBL" id="SEF65544.1"/>
    </source>
</evidence>
<dbReference type="AlphaFoldDB" id="A0A1H5TRX9"/>
<dbReference type="Proteomes" id="UP000236723">
    <property type="component" value="Unassembled WGS sequence"/>
</dbReference>
<organism evidence="3 4">
    <name type="scientific">Thermomonospora echinospora</name>
    <dbReference type="NCBI Taxonomy" id="1992"/>
    <lineage>
        <taxon>Bacteria</taxon>
        <taxon>Bacillati</taxon>
        <taxon>Actinomycetota</taxon>
        <taxon>Actinomycetes</taxon>
        <taxon>Streptosporangiales</taxon>
        <taxon>Thermomonosporaceae</taxon>
        <taxon>Thermomonospora</taxon>
    </lineage>
</organism>
<dbReference type="EMBL" id="FNVO01000001">
    <property type="protein sequence ID" value="SEF65544.1"/>
    <property type="molecule type" value="Genomic_DNA"/>
</dbReference>
<feature type="binding site" description="from pocket B" evidence="1">
    <location>
        <position position="368"/>
    </location>
    <ligand>
        <name>dTDP-4-dehydro-6-deoxy-alpha-D-glucose</name>
        <dbReference type="ChEBI" id="CHEBI:57649"/>
        <label>2</label>
    </ligand>
</feature>
<feature type="domain" description="dTDP-4-dehydro-6-deoxy-alpha-D-glucopyranose 2,3-dehydratase" evidence="2">
    <location>
        <begin position="278"/>
        <end position="478"/>
    </location>
</feature>
<gene>
    <name evidence="3" type="ORF">SAMN04489712_101724</name>
</gene>
<feature type="binding site" description="from pocket A" evidence="1">
    <location>
        <begin position="149"/>
        <end position="153"/>
    </location>
    <ligand>
        <name>dTDP-4-dehydro-6-deoxy-alpha-D-glucose</name>
        <dbReference type="ChEBI" id="CHEBI:57649"/>
        <label>1</label>
    </ligand>
</feature>
<feature type="domain" description="dTDP-4-dehydro-6-deoxy-alpha-D-glucopyranose 2,3-dehydratase" evidence="2">
    <location>
        <begin position="39"/>
        <end position="240"/>
    </location>
</feature>
<dbReference type="Pfam" id="PF03559">
    <property type="entry name" value="Hexose_dehydrat"/>
    <property type="match status" value="2"/>
</dbReference>
<feature type="binding site" description="from pocket B" evidence="1">
    <location>
        <position position="187"/>
    </location>
    <ligand>
        <name>dTDP-4-dehydro-6-deoxy-alpha-D-glucose</name>
        <dbReference type="ChEBI" id="CHEBI:57649"/>
        <label>2</label>
    </ligand>
</feature>
<name>A0A1H5TRX9_9ACTN</name>
<proteinExistence type="predicted"/>
<dbReference type="RefSeq" id="WP_103936111.1">
    <property type="nucleotide sequence ID" value="NZ_FNVO01000001.1"/>
</dbReference>
<evidence type="ECO:0000313" key="4">
    <source>
        <dbReference type="Proteomes" id="UP000236723"/>
    </source>
</evidence>
<feature type="binding site" description="from pocket B" evidence="1">
    <location>
        <begin position="389"/>
        <end position="390"/>
    </location>
    <ligand>
        <name>dTDP-4-dehydro-6-deoxy-alpha-D-glucose</name>
        <dbReference type="ChEBI" id="CHEBI:57649"/>
        <label>2</label>
    </ligand>
</feature>
<sequence length="488" mass="54079">MAELSAGSSVVPTGTRGDTALRIAESAMCRDGRVMDLETFHKWFADLGRRIYTRAERVPIDELEGWDSDPVTGNIGHRSGGFFTIEGLDVHIADVAVPDWSQPIINQPEVGILGILVKEFDGVLHCLMQAKVEPGNCDGPQLSPTVQATRSNYRRVHRGRATPYLEYFRDTARHRVIADVRQSEQGSAFHHKRNRNMVVEVTEDVEPLDGFCWLSIGQLHRLLADDDMINMDARTVLACLPVAHTGLADVLRPGADGFRAALVRSCDPDAPGVWSMGDVLSWITDTRSRTDVRIRRVPLKALPGWRRVDGRISHESGRFFDVIGVRVEASGREVSRWCQPMVEPHGMGVVAFLVKRVDGVLHVLVHARVEAGYVDIVELAPTVQCTPANYEVLPGPARPRFLDAVLAADRGQIRYEAVLSEEGGRFYHARNRYLVIEADPGPGAQSGDYRWLTVHQLADLLRHSHYVNVQARSLIACLYSLAAAPAEA</sequence>
<reference evidence="4" key="1">
    <citation type="submission" date="2016-10" db="EMBL/GenBank/DDBJ databases">
        <authorList>
            <person name="Varghese N."/>
            <person name="Submissions S."/>
        </authorList>
    </citation>
    <scope>NUCLEOTIDE SEQUENCE [LARGE SCALE GENOMIC DNA]</scope>
    <source>
        <strain evidence="4">DSM 43163</strain>
    </source>
</reference>
<dbReference type="GO" id="GO:0016829">
    <property type="term" value="F:lyase activity"/>
    <property type="evidence" value="ECO:0007669"/>
    <property type="project" value="InterPro"/>
</dbReference>
<accession>A0A1H5TRX9</accession>
<evidence type="ECO:0000259" key="2">
    <source>
        <dbReference type="Pfam" id="PF03559"/>
    </source>
</evidence>